<evidence type="ECO:0000313" key="2">
    <source>
        <dbReference type="EMBL" id="ETW97370.1"/>
    </source>
</evidence>
<comment type="caution">
    <text evidence="2">The sequence shown here is derived from an EMBL/GenBank/DDBJ whole genome shotgun (WGS) entry which is preliminary data.</text>
</comment>
<name>W4LI43_ENTF1</name>
<accession>W4LI43</accession>
<proteinExistence type="predicted"/>
<organism evidence="2 3">
    <name type="scientific">Entotheonella factor</name>
    <dbReference type="NCBI Taxonomy" id="1429438"/>
    <lineage>
        <taxon>Bacteria</taxon>
        <taxon>Pseudomonadati</taxon>
        <taxon>Nitrospinota/Tectimicrobiota group</taxon>
        <taxon>Candidatus Tectimicrobiota</taxon>
        <taxon>Candidatus Entotheonellia</taxon>
        <taxon>Candidatus Entotheonellales</taxon>
        <taxon>Candidatus Entotheonellaceae</taxon>
        <taxon>Candidatus Entotheonella</taxon>
    </lineage>
</organism>
<dbReference type="Pfam" id="PF05721">
    <property type="entry name" value="PhyH"/>
    <property type="match status" value="1"/>
</dbReference>
<dbReference type="InterPro" id="IPR008775">
    <property type="entry name" value="Phytyl_CoA_dOase-like"/>
</dbReference>
<feature type="non-terminal residue" evidence="2">
    <location>
        <position position="274"/>
    </location>
</feature>
<feature type="region of interest" description="Disordered" evidence="1">
    <location>
        <begin position="245"/>
        <end position="274"/>
    </location>
</feature>
<protein>
    <recommendedName>
        <fullName evidence="4">Phytanoyl-CoA dioxygenase</fullName>
    </recommendedName>
</protein>
<evidence type="ECO:0000313" key="3">
    <source>
        <dbReference type="Proteomes" id="UP000019141"/>
    </source>
</evidence>
<dbReference type="PANTHER" id="PTHR20883">
    <property type="entry name" value="PHYTANOYL-COA DIOXYGENASE DOMAIN CONTAINING 1"/>
    <property type="match status" value="1"/>
</dbReference>
<dbReference type="Proteomes" id="UP000019141">
    <property type="component" value="Unassembled WGS sequence"/>
</dbReference>
<dbReference type="SUPFAM" id="SSF51197">
    <property type="entry name" value="Clavaminate synthase-like"/>
    <property type="match status" value="1"/>
</dbReference>
<gene>
    <name evidence="2" type="ORF">ETSY1_22935</name>
</gene>
<dbReference type="EMBL" id="AZHW01000675">
    <property type="protein sequence ID" value="ETW97370.1"/>
    <property type="molecule type" value="Genomic_DNA"/>
</dbReference>
<keyword evidence="3" id="KW-1185">Reference proteome</keyword>
<sequence length="274" mass="31439">MTRHSIATIPASQLEAYQHDGVVVLRDAIDAEWLASLEVAIERDIQHPGPFYHGYTPENGHGKFHGNVRLWEHDAAFRDYCLYSPLPGLAQQFFASTKVNLLYDQLFVKEPETLNRTRWHNDQPYWPIRGWQVISFWVALDPITIENGALEFVRGSHLWNRWFQPERFGETSGHGDYERNPDYEPMPDIEAARGDYDIVSWDLAPGDVYVFHGLTVHGAGGNQRHDVRRRGYTVRYTGDDVVYDTRPGSNANLHHPTLTHGEALDSDQYPVVKT</sequence>
<dbReference type="AlphaFoldDB" id="W4LI43"/>
<dbReference type="Gene3D" id="2.60.120.620">
    <property type="entry name" value="q2cbj1_9rhob like domain"/>
    <property type="match status" value="1"/>
</dbReference>
<dbReference type="GO" id="GO:0005506">
    <property type="term" value="F:iron ion binding"/>
    <property type="evidence" value="ECO:0007669"/>
    <property type="project" value="UniProtKB-ARBA"/>
</dbReference>
<dbReference type="HOGENOM" id="CLU_048953_2_0_7"/>
<evidence type="ECO:0008006" key="4">
    <source>
        <dbReference type="Google" id="ProtNLM"/>
    </source>
</evidence>
<dbReference type="PANTHER" id="PTHR20883:SF49">
    <property type="entry name" value="PHYTANOYL-COA DIOXYGENASE"/>
    <property type="match status" value="1"/>
</dbReference>
<evidence type="ECO:0000256" key="1">
    <source>
        <dbReference type="SAM" id="MobiDB-lite"/>
    </source>
</evidence>
<reference evidence="2 3" key="1">
    <citation type="journal article" date="2014" name="Nature">
        <title>An environmental bacterial taxon with a large and distinct metabolic repertoire.</title>
        <authorList>
            <person name="Wilson M.C."/>
            <person name="Mori T."/>
            <person name="Ruckert C."/>
            <person name="Uria A.R."/>
            <person name="Helf M.J."/>
            <person name="Takada K."/>
            <person name="Gernert C."/>
            <person name="Steffens U.A."/>
            <person name="Heycke N."/>
            <person name="Schmitt S."/>
            <person name="Rinke C."/>
            <person name="Helfrich E.J."/>
            <person name="Brachmann A.O."/>
            <person name="Gurgui C."/>
            <person name="Wakimoto T."/>
            <person name="Kracht M."/>
            <person name="Crusemann M."/>
            <person name="Hentschel U."/>
            <person name="Abe I."/>
            <person name="Matsunaga S."/>
            <person name="Kalinowski J."/>
            <person name="Takeyama H."/>
            <person name="Piel J."/>
        </authorList>
    </citation>
    <scope>NUCLEOTIDE SEQUENCE [LARGE SCALE GENOMIC DNA]</scope>
    <source>
        <strain evidence="3">TSY1</strain>
    </source>
</reference>
<dbReference type="GO" id="GO:0016706">
    <property type="term" value="F:2-oxoglutarate-dependent dioxygenase activity"/>
    <property type="evidence" value="ECO:0007669"/>
    <property type="project" value="UniProtKB-ARBA"/>
</dbReference>